<reference evidence="3 4" key="1">
    <citation type="submission" date="2016-07" db="EMBL/GenBank/DDBJ databases">
        <title>Pervasive Adenine N6-methylation of Active Genes in Fungi.</title>
        <authorList>
            <consortium name="DOE Joint Genome Institute"/>
            <person name="Mondo S.J."/>
            <person name="Dannebaum R.O."/>
            <person name="Kuo R.C."/>
            <person name="Labutti K."/>
            <person name="Haridas S."/>
            <person name="Kuo A."/>
            <person name="Salamov A."/>
            <person name="Ahrendt S.R."/>
            <person name="Lipzen A."/>
            <person name="Sullivan W."/>
            <person name="Andreopoulos W.B."/>
            <person name="Clum A."/>
            <person name="Lindquist E."/>
            <person name="Daum C."/>
            <person name="Ramamoorthy G.K."/>
            <person name="Gryganskyi A."/>
            <person name="Culley D."/>
            <person name="Magnuson J.K."/>
            <person name="James T.Y."/>
            <person name="O'Malley M.A."/>
            <person name="Stajich J.E."/>
            <person name="Spatafora J.W."/>
            <person name="Visel A."/>
            <person name="Grigoriev I.V."/>
        </authorList>
    </citation>
    <scope>NUCLEOTIDE SEQUENCE [LARGE SCALE GENOMIC DNA]</scope>
    <source>
        <strain evidence="3 4">PL171</strain>
    </source>
</reference>
<dbReference type="Pfam" id="PF04824">
    <property type="entry name" value="Rad21_Rec8"/>
    <property type="match status" value="1"/>
</dbReference>
<organism evidence="3 4">
    <name type="scientific">Catenaria anguillulae PL171</name>
    <dbReference type="NCBI Taxonomy" id="765915"/>
    <lineage>
        <taxon>Eukaryota</taxon>
        <taxon>Fungi</taxon>
        <taxon>Fungi incertae sedis</taxon>
        <taxon>Blastocladiomycota</taxon>
        <taxon>Blastocladiomycetes</taxon>
        <taxon>Blastocladiales</taxon>
        <taxon>Catenariaceae</taxon>
        <taxon>Catenaria</taxon>
    </lineage>
</organism>
<dbReference type="OrthoDB" id="5427633at2759"/>
<feature type="region of interest" description="Disordered" evidence="1">
    <location>
        <begin position="1"/>
        <end position="20"/>
    </location>
</feature>
<feature type="domain" description="Rad21/Rec8-like protein C-terminal eukaryotic" evidence="2">
    <location>
        <begin position="74"/>
        <end position="117"/>
    </location>
</feature>
<evidence type="ECO:0000313" key="3">
    <source>
        <dbReference type="EMBL" id="ORZ31230.1"/>
    </source>
</evidence>
<evidence type="ECO:0000256" key="1">
    <source>
        <dbReference type="SAM" id="MobiDB-lite"/>
    </source>
</evidence>
<gene>
    <name evidence="3" type="ORF">BCR44DRAFT_1275868</name>
</gene>
<sequence length="131" mass="14786">MGPGLMSDISSMASRPEPQLLFPPSPMLEPMREMTEEPADISTAQYASAMQQQSFNFYQRTKVLLEASATGELVFDDMLPARTRVVAAQAFYHLLTLATQRKLKVHQEAPYEAITVMGVEEEEERETMEEL</sequence>
<comment type="caution">
    <text evidence="3">The sequence shown here is derived from an EMBL/GenBank/DDBJ whole genome shotgun (WGS) entry which is preliminary data.</text>
</comment>
<dbReference type="AlphaFoldDB" id="A0A1Y2H9H6"/>
<dbReference type="InterPro" id="IPR036390">
    <property type="entry name" value="WH_DNA-bd_sf"/>
</dbReference>
<evidence type="ECO:0000313" key="4">
    <source>
        <dbReference type="Proteomes" id="UP000193411"/>
    </source>
</evidence>
<dbReference type="SUPFAM" id="SSF46785">
    <property type="entry name" value="Winged helix' DNA-binding domain"/>
    <property type="match status" value="1"/>
</dbReference>
<keyword evidence="4" id="KW-1185">Reference proteome</keyword>
<name>A0A1Y2H9H6_9FUNG</name>
<protein>
    <recommendedName>
        <fullName evidence="2">Rad21/Rec8-like protein C-terminal eukaryotic domain-containing protein</fullName>
    </recommendedName>
</protein>
<proteinExistence type="predicted"/>
<dbReference type="InterPro" id="IPR023093">
    <property type="entry name" value="ScpA-like_C"/>
</dbReference>
<evidence type="ECO:0000259" key="2">
    <source>
        <dbReference type="Pfam" id="PF04824"/>
    </source>
</evidence>
<dbReference type="InterPro" id="IPR006909">
    <property type="entry name" value="Rad21/Rec8_C_eu"/>
</dbReference>
<dbReference type="Proteomes" id="UP000193411">
    <property type="component" value="Unassembled WGS sequence"/>
</dbReference>
<dbReference type="EMBL" id="MCFL01000064">
    <property type="protein sequence ID" value="ORZ31230.1"/>
    <property type="molecule type" value="Genomic_DNA"/>
</dbReference>
<dbReference type="STRING" id="765915.A0A1Y2H9H6"/>
<accession>A0A1Y2H9H6</accession>
<dbReference type="Gene3D" id="1.10.10.580">
    <property type="entry name" value="Structural maintenance of chromosome 1. Chain E"/>
    <property type="match status" value="1"/>
</dbReference>